<dbReference type="KEGG" id="svu:B1H20_13730"/>
<dbReference type="STRING" id="1935.B1H20_13730"/>
<dbReference type="AlphaFoldDB" id="A0A1V0UBK9"/>
<protein>
    <submittedName>
        <fullName evidence="1">Adenylate cyclase</fullName>
    </submittedName>
</protein>
<dbReference type="InterPro" id="IPR033469">
    <property type="entry name" value="CYTH-like_dom_sf"/>
</dbReference>
<gene>
    <name evidence="1" type="ORF">B1H20_13730</name>
</gene>
<proteinExistence type="predicted"/>
<name>A0A1V0UBK9_STRVN</name>
<sequence length="189" mass="21149">MRPASWIKGRTVPVVECEAKYLDVDPAAMAALIASAGGEHRGGRMMRRYVYDTVPPMEGRWVRLRDDGSLTTLCVKEITSDAIDGTSETETVVGDFETTHALLGLMGVPPRLYQENHRDSWTLHGVRLEIDSWPLIPPYLEIEGDCVEDVQRTADRLSIAVPELTTENTVKVYARYGIDLESISDLRFP</sequence>
<dbReference type="Gene3D" id="2.40.320.10">
    <property type="entry name" value="Hypothetical Protein Pfu-838710-001"/>
    <property type="match status" value="1"/>
</dbReference>
<accession>A0A1V0UBK9</accession>
<reference evidence="1 2" key="1">
    <citation type="submission" date="2017-03" db="EMBL/GenBank/DDBJ databases">
        <title>Complete Genome Sequence of a natural compounds producer, Streptomyces violaceus S21.</title>
        <authorList>
            <person name="Zhong C."/>
            <person name="Zhao Z."/>
            <person name="Fu J."/>
            <person name="Zong G."/>
            <person name="Qin R."/>
            <person name="Cao G."/>
        </authorList>
    </citation>
    <scope>NUCLEOTIDE SEQUENCE [LARGE SCALE GENOMIC DNA]</scope>
    <source>
        <strain evidence="1 2">S21</strain>
    </source>
</reference>
<dbReference type="SUPFAM" id="SSF55154">
    <property type="entry name" value="CYTH-like phosphatases"/>
    <property type="match status" value="1"/>
</dbReference>
<dbReference type="Proteomes" id="UP000192445">
    <property type="component" value="Chromosome"/>
</dbReference>
<dbReference type="EMBL" id="CP020570">
    <property type="protein sequence ID" value="ARF62342.1"/>
    <property type="molecule type" value="Genomic_DNA"/>
</dbReference>
<evidence type="ECO:0000313" key="2">
    <source>
        <dbReference type="Proteomes" id="UP000192445"/>
    </source>
</evidence>
<organism evidence="1 2">
    <name type="scientific">Streptomyces violaceoruber</name>
    <dbReference type="NCBI Taxonomy" id="1935"/>
    <lineage>
        <taxon>Bacteria</taxon>
        <taxon>Bacillati</taxon>
        <taxon>Actinomycetota</taxon>
        <taxon>Actinomycetes</taxon>
        <taxon>Kitasatosporales</taxon>
        <taxon>Streptomycetaceae</taxon>
        <taxon>Streptomyces</taxon>
        <taxon>Streptomyces violaceoruber group</taxon>
    </lineage>
</organism>
<evidence type="ECO:0000313" key="1">
    <source>
        <dbReference type="EMBL" id="ARF62342.1"/>
    </source>
</evidence>